<organism evidence="3 4">
    <name type="scientific">Psychrobacillus psychrotolerans</name>
    <dbReference type="NCBI Taxonomy" id="126156"/>
    <lineage>
        <taxon>Bacteria</taxon>
        <taxon>Bacillati</taxon>
        <taxon>Bacillota</taxon>
        <taxon>Bacilli</taxon>
        <taxon>Bacillales</taxon>
        <taxon>Bacillaceae</taxon>
        <taxon>Psychrobacillus</taxon>
    </lineage>
</organism>
<dbReference type="OrthoDB" id="9795206at2"/>
<dbReference type="Proteomes" id="UP000198734">
    <property type="component" value="Unassembled WGS sequence"/>
</dbReference>
<gene>
    <name evidence="3" type="ORF">SAMN05421670_2681</name>
</gene>
<keyword evidence="4" id="KW-1185">Reference proteome</keyword>
<dbReference type="EMBL" id="FOXU01000005">
    <property type="protein sequence ID" value="SFQ55691.1"/>
    <property type="molecule type" value="Genomic_DNA"/>
</dbReference>
<sequence length="172" mass="20206">MIHKYDVTIRIIRESDFPYMAKWLNDDLVIEYYGPRLTLEQIIAKYGPRINKEHYVMPCIVEYKEESVGYIQYYKVPKEQLKIYGYPLKEPIYGIDQFIGRSDLWGKGIGTQMISALLEYLNSRLGINTVVLDVKSNNLQAIKCYQKCGFRVVKELEDSSLLMEWELDSSRN</sequence>
<dbReference type="InterPro" id="IPR016181">
    <property type="entry name" value="Acyl_CoA_acyltransferase"/>
</dbReference>
<dbReference type="InterPro" id="IPR000182">
    <property type="entry name" value="GNAT_dom"/>
</dbReference>
<dbReference type="AlphaFoldDB" id="A0A1I5ZGW6"/>
<proteinExistence type="predicted"/>
<evidence type="ECO:0000256" key="1">
    <source>
        <dbReference type="ARBA" id="ARBA00023251"/>
    </source>
</evidence>
<dbReference type="PANTHER" id="PTHR31438">
    <property type="entry name" value="LYSINE N-ACYLTRANSFERASE C17G9.06C-RELATED"/>
    <property type="match status" value="1"/>
</dbReference>
<dbReference type="PROSITE" id="PS51186">
    <property type="entry name" value="GNAT"/>
    <property type="match status" value="1"/>
</dbReference>
<dbReference type="GO" id="GO:0046677">
    <property type="term" value="P:response to antibiotic"/>
    <property type="evidence" value="ECO:0007669"/>
    <property type="project" value="UniProtKB-KW"/>
</dbReference>
<protein>
    <submittedName>
        <fullName evidence="3">Aminoglycoside 6'-N-acetyltransferase</fullName>
    </submittedName>
</protein>
<feature type="domain" description="N-acetyltransferase" evidence="2">
    <location>
        <begin position="7"/>
        <end position="168"/>
    </location>
</feature>
<keyword evidence="1" id="KW-0046">Antibiotic resistance</keyword>
<dbReference type="SUPFAM" id="SSF55729">
    <property type="entry name" value="Acyl-CoA N-acyltransferases (Nat)"/>
    <property type="match status" value="1"/>
</dbReference>
<name>A0A1I5ZGW6_9BACI</name>
<accession>A0A1I5ZGW6</accession>
<dbReference type="RefSeq" id="WP_093537392.1">
    <property type="nucleotide sequence ID" value="NZ_FOXU01000005.1"/>
</dbReference>
<dbReference type="CDD" id="cd04301">
    <property type="entry name" value="NAT_SF"/>
    <property type="match status" value="1"/>
</dbReference>
<reference evidence="4" key="1">
    <citation type="submission" date="2016-10" db="EMBL/GenBank/DDBJ databases">
        <authorList>
            <person name="Varghese N."/>
            <person name="Submissions S."/>
        </authorList>
    </citation>
    <scope>NUCLEOTIDE SEQUENCE [LARGE SCALE GENOMIC DNA]</scope>
    <source>
        <strain evidence="4">DSM 11706</strain>
    </source>
</reference>
<dbReference type="GO" id="GO:0016410">
    <property type="term" value="F:N-acyltransferase activity"/>
    <property type="evidence" value="ECO:0007669"/>
    <property type="project" value="TreeGrafter"/>
</dbReference>
<keyword evidence="3" id="KW-0808">Transferase</keyword>
<evidence type="ECO:0000259" key="2">
    <source>
        <dbReference type="PROSITE" id="PS51186"/>
    </source>
</evidence>
<evidence type="ECO:0000313" key="4">
    <source>
        <dbReference type="Proteomes" id="UP000198734"/>
    </source>
</evidence>
<dbReference type="STRING" id="126156.SAMN05421670_2681"/>
<dbReference type="Gene3D" id="3.40.630.30">
    <property type="match status" value="1"/>
</dbReference>
<dbReference type="Pfam" id="PF13523">
    <property type="entry name" value="Acetyltransf_8"/>
    <property type="match status" value="1"/>
</dbReference>
<dbReference type="PANTHER" id="PTHR31438:SF1">
    <property type="entry name" value="LYSINE N-ACYLTRANSFERASE C17G9.06C-RELATED"/>
    <property type="match status" value="1"/>
</dbReference>
<evidence type="ECO:0000313" key="3">
    <source>
        <dbReference type="EMBL" id="SFQ55691.1"/>
    </source>
</evidence>